<evidence type="ECO:0000256" key="3">
    <source>
        <dbReference type="ARBA" id="ARBA00023125"/>
    </source>
</evidence>
<accession>A0A1G7VRL3</accession>
<dbReference type="STRING" id="1121419.SAMN05443529_104208"/>
<keyword evidence="2" id="KW-0805">Transcription regulation</keyword>
<dbReference type="SUPFAM" id="SSF46785">
    <property type="entry name" value="Winged helix' DNA-binding domain"/>
    <property type="match status" value="1"/>
</dbReference>
<evidence type="ECO:0000256" key="4">
    <source>
        <dbReference type="ARBA" id="ARBA00023163"/>
    </source>
</evidence>
<dbReference type="InterPro" id="IPR005650">
    <property type="entry name" value="BlaI_family"/>
</dbReference>
<keyword evidence="4" id="KW-0804">Transcription</keyword>
<organism evidence="5 6">
    <name type="scientific">Desulfosporosinus hippei DSM 8344</name>
    <dbReference type="NCBI Taxonomy" id="1121419"/>
    <lineage>
        <taxon>Bacteria</taxon>
        <taxon>Bacillati</taxon>
        <taxon>Bacillota</taxon>
        <taxon>Clostridia</taxon>
        <taxon>Eubacteriales</taxon>
        <taxon>Desulfitobacteriaceae</taxon>
        <taxon>Desulfosporosinus</taxon>
    </lineage>
</organism>
<sequence length="122" mass="14048">MKNIPQISDAEWLVMKVLWKESPLGSSDVINELKGTTDWKPKTIKTLLSRLVTKRALSYEVGSRGYSYYPLVSENECAKEEARSFLGRVYNGSLNLFVKNFIENKELSTEELEELKKLLEDK</sequence>
<dbReference type="GO" id="GO:0003677">
    <property type="term" value="F:DNA binding"/>
    <property type="evidence" value="ECO:0007669"/>
    <property type="project" value="UniProtKB-KW"/>
</dbReference>
<dbReference type="GO" id="GO:0045892">
    <property type="term" value="P:negative regulation of DNA-templated transcription"/>
    <property type="evidence" value="ECO:0007669"/>
    <property type="project" value="InterPro"/>
</dbReference>
<evidence type="ECO:0000313" key="6">
    <source>
        <dbReference type="Proteomes" id="UP000198656"/>
    </source>
</evidence>
<dbReference type="InterPro" id="IPR036390">
    <property type="entry name" value="WH_DNA-bd_sf"/>
</dbReference>
<dbReference type="OrthoDB" id="9795583at2"/>
<dbReference type="PIRSF" id="PIRSF019455">
    <property type="entry name" value="CopR_AtkY"/>
    <property type="match status" value="1"/>
</dbReference>
<dbReference type="Gene3D" id="1.10.10.10">
    <property type="entry name" value="Winged helix-like DNA-binding domain superfamily/Winged helix DNA-binding domain"/>
    <property type="match status" value="1"/>
</dbReference>
<evidence type="ECO:0000256" key="2">
    <source>
        <dbReference type="ARBA" id="ARBA00023015"/>
    </source>
</evidence>
<evidence type="ECO:0000313" key="5">
    <source>
        <dbReference type="EMBL" id="SDG62231.1"/>
    </source>
</evidence>
<evidence type="ECO:0000256" key="1">
    <source>
        <dbReference type="ARBA" id="ARBA00011046"/>
    </source>
</evidence>
<gene>
    <name evidence="5" type="ORF">SAMN05443529_104208</name>
</gene>
<dbReference type="InterPro" id="IPR036388">
    <property type="entry name" value="WH-like_DNA-bd_sf"/>
</dbReference>
<dbReference type="Gene3D" id="1.10.4040.10">
    <property type="entry name" value="Penicillinase repressor domain"/>
    <property type="match status" value="1"/>
</dbReference>
<keyword evidence="6" id="KW-1185">Reference proteome</keyword>
<keyword evidence="3" id="KW-0238">DNA-binding</keyword>
<proteinExistence type="inferred from homology"/>
<dbReference type="Proteomes" id="UP000198656">
    <property type="component" value="Unassembled WGS sequence"/>
</dbReference>
<dbReference type="RefSeq" id="WP_092330953.1">
    <property type="nucleotide sequence ID" value="NZ_FNCP01000004.1"/>
</dbReference>
<comment type="similarity">
    <text evidence="1">Belongs to the BlaI transcriptional regulatory family.</text>
</comment>
<dbReference type="AlphaFoldDB" id="A0A1G7VRL3"/>
<name>A0A1G7VRL3_9FIRM</name>
<reference evidence="6" key="1">
    <citation type="submission" date="2016-10" db="EMBL/GenBank/DDBJ databases">
        <authorList>
            <person name="Varghese N."/>
            <person name="Submissions S."/>
        </authorList>
    </citation>
    <scope>NUCLEOTIDE SEQUENCE [LARGE SCALE GENOMIC DNA]</scope>
    <source>
        <strain evidence="6">DSM 8344</strain>
    </source>
</reference>
<protein>
    <submittedName>
        <fullName evidence="5">BlaI family transcriptional regulator, penicillinase repressor</fullName>
    </submittedName>
</protein>
<dbReference type="Pfam" id="PF03965">
    <property type="entry name" value="Penicillinase_R"/>
    <property type="match status" value="1"/>
</dbReference>
<dbReference type="EMBL" id="FNCP01000004">
    <property type="protein sequence ID" value="SDG62231.1"/>
    <property type="molecule type" value="Genomic_DNA"/>
</dbReference>